<evidence type="ECO:0000313" key="2">
    <source>
        <dbReference type="Proteomes" id="UP000308600"/>
    </source>
</evidence>
<organism evidence="1 2">
    <name type="scientific">Pluteus cervinus</name>
    <dbReference type="NCBI Taxonomy" id="181527"/>
    <lineage>
        <taxon>Eukaryota</taxon>
        <taxon>Fungi</taxon>
        <taxon>Dikarya</taxon>
        <taxon>Basidiomycota</taxon>
        <taxon>Agaricomycotina</taxon>
        <taxon>Agaricomycetes</taxon>
        <taxon>Agaricomycetidae</taxon>
        <taxon>Agaricales</taxon>
        <taxon>Pluteineae</taxon>
        <taxon>Pluteaceae</taxon>
        <taxon>Pluteus</taxon>
    </lineage>
</organism>
<name>A0ACD3BGC8_9AGAR</name>
<keyword evidence="2" id="KW-1185">Reference proteome</keyword>
<accession>A0ACD3BGC8</accession>
<proteinExistence type="predicted"/>
<gene>
    <name evidence="1" type="ORF">BDN72DRAFT_30659</name>
</gene>
<sequence length="198" mass="21860">MQTTPEVGDEFVAISCVNVGVGPGGTTSMLARVALVDYKGHVLLDHYVQPTPGVTLTDCRTASTGITYEDLYSDNSLSFSEVQMKVGKMVKGKILVGYCIWNDLSVLGMSHPAVHTRDVGLYQPFRNALRSPNTIIRLPTLAWTLLNRRCSEGLLNPVEMARAAIDIYRSAAEDWENAITNRNWPSALPPSTFSRCYY</sequence>
<protein>
    <submittedName>
        <fullName evidence="1">Uncharacterized protein</fullName>
    </submittedName>
</protein>
<dbReference type="Proteomes" id="UP000308600">
    <property type="component" value="Unassembled WGS sequence"/>
</dbReference>
<evidence type="ECO:0000313" key="1">
    <source>
        <dbReference type="EMBL" id="TFK77173.1"/>
    </source>
</evidence>
<dbReference type="EMBL" id="ML208259">
    <property type="protein sequence ID" value="TFK77173.1"/>
    <property type="molecule type" value="Genomic_DNA"/>
</dbReference>
<reference evidence="1 2" key="1">
    <citation type="journal article" date="2019" name="Nat. Ecol. Evol.">
        <title>Megaphylogeny resolves global patterns of mushroom evolution.</title>
        <authorList>
            <person name="Varga T."/>
            <person name="Krizsan K."/>
            <person name="Foldi C."/>
            <person name="Dima B."/>
            <person name="Sanchez-Garcia M."/>
            <person name="Sanchez-Ramirez S."/>
            <person name="Szollosi G.J."/>
            <person name="Szarkandi J.G."/>
            <person name="Papp V."/>
            <person name="Albert L."/>
            <person name="Andreopoulos W."/>
            <person name="Angelini C."/>
            <person name="Antonin V."/>
            <person name="Barry K.W."/>
            <person name="Bougher N.L."/>
            <person name="Buchanan P."/>
            <person name="Buyck B."/>
            <person name="Bense V."/>
            <person name="Catcheside P."/>
            <person name="Chovatia M."/>
            <person name="Cooper J."/>
            <person name="Damon W."/>
            <person name="Desjardin D."/>
            <person name="Finy P."/>
            <person name="Geml J."/>
            <person name="Haridas S."/>
            <person name="Hughes K."/>
            <person name="Justo A."/>
            <person name="Karasinski D."/>
            <person name="Kautmanova I."/>
            <person name="Kiss B."/>
            <person name="Kocsube S."/>
            <person name="Kotiranta H."/>
            <person name="LaButti K.M."/>
            <person name="Lechner B.E."/>
            <person name="Liimatainen K."/>
            <person name="Lipzen A."/>
            <person name="Lukacs Z."/>
            <person name="Mihaltcheva S."/>
            <person name="Morgado L.N."/>
            <person name="Niskanen T."/>
            <person name="Noordeloos M.E."/>
            <person name="Ohm R.A."/>
            <person name="Ortiz-Santana B."/>
            <person name="Ovrebo C."/>
            <person name="Racz N."/>
            <person name="Riley R."/>
            <person name="Savchenko A."/>
            <person name="Shiryaev A."/>
            <person name="Soop K."/>
            <person name="Spirin V."/>
            <person name="Szebenyi C."/>
            <person name="Tomsovsky M."/>
            <person name="Tulloss R.E."/>
            <person name="Uehling J."/>
            <person name="Grigoriev I.V."/>
            <person name="Vagvolgyi C."/>
            <person name="Papp T."/>
            <person name="Martin F.M."/>
            <person name="Miettinen O."/>
            <person name="Hibbett D.S."/>
            <person name="Nagy L.G."/>
        </authorList>
    </citation>
    <scope>NUCLEOTIDE SEQUENCE [LARGE SCALE GENOMIC DNA]</scope>
    <source>
        <strain evidence="1 2">NL-1719</strain>
    </source>
</reference>